<dbReference type="OrthoDB" id="6130531at2759"/>
<dbReference type="CDD" id="cd04280">
    <property type="entry name" value="ZnMc_astacin_like"/>
    <property type="match status" value="1"/>
</dbReference>
<dbReference type="InterPro" id="IPR013320">
    <property type="entry name" value="ConA-like_dom_sf"/>
</dbReference>
<gene>
    <name evidence="10" type="primary">LOC116303372</name>
</gene>
<dbReference type="InterPro" id="IPR000998">
    <property type="entry name" value="MAM_dom"/>
</dbReference>
<keyword evidence="4 5" id="KW-0482">Metalloprotease</keyword>
<keyword evidence="4 5" id="KW-0645">Protease</keyword>
<dbReference type="SUPFAM" id="SSF82895">
    <property type="entry name" value="TSP-1 type 1 repeat"/>
    <property type="match status" value="2"/>
</dbReference>
<evidence type="ECO:0000259" key="8">
    <source>
        <dbReference type="PROSITE" id="PS51864"/>
    </source>
</evidence>
<dbReference type="InterPro" id="IPR034035">
    <property type="entry name" value="Astacin-like_dom"/>
</dbReference>
<dbReference type="InterPro" id="IPR036383">
    <property type="entry name" value="TSP1_rpt_sf"/>
</dbReference>
<feature type="region of interest" description="Disordered" evidence="6">
    <location>
        <begin position="275"/>
        <end position="313"/>
    </location>
</feature>
<dbReference type="Proteomes" id="UP000515163">
    <property type="component" value="Unplaced"/>
</dbReference>
<protein>
    <recommendedName>
        <fullName evidence="5">Metalloendopeptidase</fullName>
        <ecNumber evidence="5">3.4.24.-</ecNumber>
    </recommendedName>
</protein>
<dbReference type="EC" id="3.4.24.-" evidence="5"/>
<feature type="domain" description="MAM" evidence="7">
    <location>
        <begin position="437"/>
        <end position="602"/>
    </location>
</feature>
<dbReference type="InParanoid" id="A0A6P8IP03"/>
<feature type="domain" description="Peptidase M12A" evidence="8">
    <location>
        <begin position="60"/>
        <end position="132"/>
    </location>
</feature>
<dbReference type="PROSITE" id="PS00740">
    <property type="entry name" value="MAM_1"/>
    <property type="match status" value="2"/>
</dbReference>
<sequence>MFFGPLPLLLDPFHCFWIPSIAYTYISLSQFDFPTVYRLNLSSPMPYAIRCTCLILFVQGKEDNFEKYSHGEIDSLGSTYDYDSIMHYGKYGFSANGQPTLLALGDPSRELGQREGLSTGDILKLNTLYDCSGPTGGWSSWSLFTPCDEACNQYRQRFCTSVDKRLACPEADQYGIETDNKVCANETCHAPIDGHWGRWSAWGSCSASCGEGNRTRTRECNDPPNLNGGRYCQGYANQTERCLIQSCGVGSDDCNFDEDEWCHWKHDVTGTSPLPWYRGTRGTPTSRTGPSTDHTTGTGGFLYSESSNPVQTGQSTRLISKEILPTLNARCMHFFYSMYGEGMGTLNVYLKNPITKELVRIWDTSGNQGNHWQHGDVTISTTHTYQIIFESICGSDYRSDIGLDDITFTNGSCNDKNTSTSAPTTLPTAVTTPSPADICDFGVTSGTTCTWYNDPQNPRTTDNFFRYMWWVHRGTTPSRGTGPYSDHSNHGYYIYLEASSPYCKGMKARLISKLYQPSMTMCMNFWYFMYGRSVGTLAVFIDNISGRTQVWWKRGNQADQWLHAVIPLSSSTAFKIIIEGTRGSDYLGDIALDDIKGYFCISSDKMSRILLLIVSFLATQTLQNPVKSKDNDLLSAATDRIIDANEAEDVDSKLFEGDIELSPEDMQQADNRMSKRNAQRTRQKLWRTKIIPYEIDSELVKESFEEQIMASIEEFHQHTCIRWVRHTVQKNWIKFIKSHKCSSAVGKEYWSEGSQKISLNDGCKNKGTILHEMMHATGFWHEQSRPDRNKYVEIMWENIEPGKEDNFDKYDHQTIDDLGVQYDYESIMHYGKLSFSTNGKSTIQAVGNPDMELGQRDGLSKLDKIKLNALYNCESLSGRWSTWSDFTPCNQCKKYRQRYCTDHNKALCPGADYYGIQTQIVQCTPQECNAPIDGHWGRWSEWSTCSATCDQGTHTRTRLCDDPAPKQGGKECTGKRVDRQPCVMKDCNLGPDDCEFDAGVWCHWIQDETDSNPIDWERTSKPTLTFGTGPPGDHTSGFGYYIFAESSSPATKGDTTRLISRRFTPSSGRCITFWYYMFGPGVGELRVYIRDLESNLKKKIWEKQGDQGAAWMKSTADIISYNIYEVVFEAVRGSTFQADIALDDIMFDDGLCHSRKPATTMFTSKPATEEVRPTEPYLTKAPSTQTPGETSTETPSSEAQTKVPSTTVPPTEVPSTTAPPTEVPSTAAPPTKVPSTTVPTTKVPLTTARPTEVPLTTVQPTEVPSTTVPSTTASPTEVPSTTVPPTKVPSTTVPPTKVPSITAPPTEVPSTTVPPTEVPSTTVPPTKVPSTTVPPTEVPTTEPTSNVVPSTNAPSSETIDDFCDFGSIEHTLCTWKNDPTNSKAPGGYVFDWWWMQLPTPSENTGPSADHTSGLGYYIYLESSNPFVAGNKARLLSRQYQTSTAVCLHFWYHMFGDTIGSLTVYIDNEHGRSKIWEIKGNQGNEWKNANVPIKSKSSFRIVIEGERGLGYTGDIGLDDIAVRSGSCS</sequence>
<evidence type="ECO:0000256" key="1">
    <source>
        <dbReference type="ARBA" id="ARBA00022737"/>
    </source>
</evidence>
<dbReference type="Pfam" id="PF00629">
    <property type="entry name" value="MAM"/>
    <property type="match status" value="4"/>
</dbReference>
<dbReference type="GO" id="GO:0016020">
    <property type="term" value="C:membrane"/>
    <property type="evidence" value="ECO:0007669"/>
    <property type="project" value="InterPro"/>
</dbReference>
<feature type="binding site" evidence="4">
    <location>
        <position position="775"/>
    </location>
    <ligand>
        <name>Zn(2+)</name>
        <dbReference type="ChEBI" id="CHEBI:29105"/>
        <note>catalytic</note>
    </ligand>
</feature>
<feature type="compositionally biased region" description="Low complexity" evidence="6">
    <location>
        <begin position="1182"/>
        <end position="1247"/>
    </location>
</feature>
<dbReference type="FunCoup" id="A0A6P8IP03">
    <property type="interactions" value="83"/>
</dbReference>
<keyword evidence="3" id="KW-0325">Glycoprotein</keyword>
<keyword evidence="4 5" id="KW-0479">Metal-binding</keyword>
<dbReference type="InterPro" id="IPR024079">
    <property type="entry name" value="MetalloPept_cat_dom_sf"/>
</dbReference>
<dbReference type="InterPro" id="IPR000884">
    <property type="entry name" value="TSP1_rpt"/>
</dbReference>
<feature type="disulfide bond" evidence="4">
    <location>
        <begin position="741"/>
        <end position="763"/>
    </location>
</feature>
<evidence type="ECO:0000259" key="7">
    <source>
        <dbReference type="PROSITE" id="PS50060"/>
    </source>
</evidence>
<feature type="compositionally biased region" description="Low complexity" evidence="6">
    <location>
        <begin position="278"/>
        <end position="292"/>
    </location>
</feature>
<dbReference type="InterPro" id="IPR006026">
    <property type="entry name" value="Peptidase_Metallo"/>
</dbReference>
<evidence type="ECO:0000256" key="6">
    <source>
        <dbReference type="SAM" id="MobiDB-lite"/>
    </source>
</evidence>
<dbReference type="SUPFAM" id="SSF49899">
    <property type="entry name" value="Concanavalin A-like lectins/glucanases"/>
    <property type="match status" value="4"/>
</dbReference>
<evidence type="ECO:0000313" key="9">
    <source>
        <dbReference type="Proteomes" id="UP000515163"/>
    </source>
</evidence>
<dbReference type="PROSITE" id="PS51864">
    <property type="entry name" value="ASTACIN"/>
    <property type="match status" value="2"/>
</dbReference>
<dbReference type="GO" id="GO:0006508">
    <property type="term" value="P:proteolysis"/>
    <property type="evidence" value="ECO:0007669"/>
    <property type="project" value="UniProtKB-KW"/>
</dbReference>
<dbReference type="Gene3D" id="2.60.120.200">
    <property type="match status" value="4"/>
</dbReference>
<evidence type="ECO:0000313" key="10">
    <source>
        <dbReference type="RefSeq" id="XP_031568761.1"/>
    </source>
</evidence>
<keyword evidence="4 5" id="KW-0378">Hydrolase</keyword>
<dbReference type="PANTHER" id="PTHR23282">
    <property type="entry name" value="APICAL ENDOSOMAL GLYCOPROTEIN PRECURSOR"/>
    <property type="match status" value="1"/>
</dbReference>
<feature type="active site" evidence="4">
    <location>
        <position position="772"/>
    </location>
</feature>
<dbReference type="Gene3D" id="2.20.100.10">
    <property type="entry name" value="Thrombospondin type-1 (TSP1) repeat"/>
    <property type="match status" value="2"/>
</dbReference>
<comment type="cofactor">
    <cofactor evidence="4 5">
        <name>Zn(2+)</name>
        <dbReference type="ChEBI" id="CHEBI:29105"/>
    </cofactor>
    <text evidence="4 5">Binds 1 zinc ion per subunit.</text>
</comment>
<feature type="domain" description="MAM" evidence="7">
    <location>
        <begin position="992"/>
        <end position="1154"/>
    </location>
</feature>
<dbReference type="RefSeq" id="XP_031568761.1">
    <property type="nucleotide sequence ID" value="XM_031712901.1"/>
</dbReference>
<evidence type="ECO:0000256" key="2">
    <source>
        <dbReference type="ARBA" id="ARBA00023157"/>
    </source>
</evidence>
<dbReference type="FunFam" id="2.60.120.200:FF:000128">
    <property type="entry name" value="enteropeptidase isoform X2"/>
    <property type="match status" value="1"/>
</dbReference>
<feature type="compositionally biased region" description="Low complexity" evidence="6">
    <location>
        <begin position="1256"/>
        <end position="1351"/>
    </location>
</feature>
<keyword evidence="4 5" id="KW-0862">Zinc</keyword>
<keyword evidence="2 4" id="KW-1015">Disulfide bond</keyword>
<dbReference type="PRINTS" id="PR00480">
    <property type="entry name" value="ASTACIN"/>
</dbReference>
<evidence type="ECO:0000256" key="3">
    <source>
        <dbReference type="ARBA" id="ARBA00023180"/>
    </source>
</evidence>
<dbReference type="SMART" id="SM00235">
    <property type="entry name" value="ZnMc"/>
    <property type="match status" value="1"/>
</dbReference>
<feature type="domain" description="MAM" evidence="7">
    <location>
        <begin position="1361"/>
        <end position="1527"/>
    </location>
</feature>
<feature type="binding site" evidence="4">
    <location>
        <position position="781"/>
    </location>
    <ligand>
        <name>Zn(2+)</name>
        <dbReference type="ChEBI" id="CHEBI:29105"/>
        <note>catalytic</note>
    </ligand>
</feature>
<dbReference type="Gene3D" id="3.40.390.10">
    <property type="entry name" value="Collagenase (Catalytic Domain)"/>
    <property type="match status" value="2"/>
</dbReference>
<dbReference type="SMART" id="SM00209">
    <property type="entry name" value="TSP1"/>
    <property type="match status" value="4"/>
</dbReference>
<dbReference type="SUPFAM" id="SSF55486">
    <property type="entry name" value="Metalloproteases ('zincins'), catalytic domain"/>
    <property type="match status" value="2"/>
</dbReference>
<dbReference type="Pfam" id="PF00090">
    <property type="entry name" value="TSP_1"/>
    <property type="match status" value="2"/>
</dbReference>
<proteinExistence type="predicted"/>
<organism evidence="9 10">
    <name type="scientific">Actinia tenebrosa</name>
    <name type="common">Australian red waratah sea anemone</name>
    <dbReference type="NCBI Taxonomy" id="6105"/>
    <lineage>
        <taxon>Eukaryota</taxon>
        <taxon>Metazoa</taxon>
        <taxon>Cnidaria</taxon>
        <taxon>Anthozoa</taxon>
        <taxon>Hexacorallia</taxon>
        <taxon>Actiniaria</taxon>
        <taxon>Actiniidae</taxon>
        <taxon>Actinia</taxon>
    </lineage>
</organism>
<dbReference type="InterPro" id="IPR001506">
    <property type="entry name" value="Peptidase_M12A"/>
</dbReference>
<evidence type="ECO:0000256" key="5">
    <source>
        <dbReference type="RuleBase" id="RU361183"/>
    </source>
</evidence>
<dbReference type="PANTHER" id="PTHR23282:SF101">
    <property type="entry name" value="MAM DOMAIN-CONTAINING PROTEIN"/>
    <property type="match status" value="1"/>
</dbReference>
<dbReference type="InterPro" id="IPR051560">
    <property type="entry name" value="MAM_domain-containing"/>
</dbReference>
<dbReference type="SMART" id="SM00137">
    <property type="entry name" value="MAM"/>
    <property type="match status" value="4"/>
</dbReference>
<name>A0A6P8IP03_ACTTE</name>
<feature type="region of interest" description="Disordered" evidence="6">
    <location>
        <begin position="1161"/>
        <end position="1355"/>
    </location>
</feature>
<keyword evidence="1" id="KW-0677">Repeat</keyword>
<dbReference type="KEGG" id="aten:116303372"/>
<dbReference type="PROSITE" id="PS50060">
    <property type="entry name" value="MAM_2"/>
    <property type="match status" value="4"/>
</dbReference>
<feature type="domain" description="MAM" evidence="7">
    <location>
        <begin position="252"/>
        <end position="415"/>
    </location>
</feature>
<dbReference type="CDD" id="cd06263">
    <property type="entry name" value="MAM"/>
    <property type="match status" value="4"/>
</dbReference>
<dbReference type="FunFam" id="3.40.390.10:FF:000137">
    <property type="entry name" value="Metalloendopeptidase"/>
    <property type="match status" value="1"/>
</dbReference>
<reference evidence="10" key="1">
    <citation type="submission" date="2025-08" db="UniProtKB">
        <authorList>
            <consortium name="RefSeq"/>
        </authorList>
    </citation>
    <scope>IDENTIFICATION</scope>
    <source>
        <tissue evidence="10">Tentacle</tissue>
    </source>
</reference>
<feature type="domain" description="Peptidase M12A" evidence="8">
    <location>
        <begin position="677"/>
        <end position="874"/>
    </location>
</feature>
<dbReference type="FunFam" id="2.20.100.10:FF:000002">
    <property type="entry name" value="Unc-5 netrin receptor C"/>
    <property type="match status" value="2"/>
</dbReference>
<dbReference type="Pfam" id="PF01400">
    <property type="entry name" value="Astacin"/>
    <property type="match status" value="2"/>
</dbReference>
<comment type="caution">
    <text evidence="4">Lacks conserved residue(s) required for the propagation of feature annotation.</text>
</comment>
<keyword evidence="9" id="KW-1185">Reference proteome</keyword>
<feature type="compositionally biased region" description="Polar residues" evidence="6">
    <location>
        <begin position="304"/>
        <end position="313"/>
    </location>
</feature>
<dbReference type="GO" id="GO:0008270">
    <property type="term" value="F:zinc ion binding"/>
    <property type="evidence" value="ECO:0007669"/>
    <property type="project" value="UniProtKB-UniRule"/>
</dbReference>
<feature type="binding site" evidence="4">
    <location>
        <position position="771"/>
    </location>
    <ligand>
        <name>Zn(2+)</name>
        <dbReference type="ChEBI" id="CHEBI:29105"/>
        <note>catalytic</note>
    </ligand>
</feature>
<dbReference type="GeneID" id="116303372"/>
<accession>A0A6P8IP03</accession>
<dbReference type="PROSITE" id="PS50092">
    <property type="entry name" value="TSP1"/>
    <property type="match status" value="4"/>
</dbReference>
<dbReference type="GO" id="GO:0004222">
    <property type="term" value="F:metalloendopeptidase activity"/>
    <property type="evidence" value="ECO:0007669"/>
    <property type="project" value="UniProtKB-UniRule"/>
</dbReference>
<evidence type="ECO:0000256" key="4">
    <source>
        <dbReference type="PROSITE-ProRule" id="PRU01211"/>
    </source>
</evidence>